<sequence>MGKLSRSPRVSNPLHSLPDLCHLRARFLVDPRPPKLVSSSVRVVMAKKAIDDLVFIHAPAYVTVVVVVIYILLNRSRENIEDYDDMDDTLSENEIQPQHPPHDTSNISSPRRSPTPETSRDSIMAKLIIGFAKMTSSIKEARKSWKEKLFEVIWAMEDYDNDDRVMALNVLGRDEIKGCAFTHKKPSMRKKWMDKFLASEK</sequence>
<dbReference type="EMBL" id="JAGGNH010000003">
    <property type="protein sequence ID" value="KAJ0977725.1"/>
    <property type="molecule type" value="Genomic_DNA"/>
</dbReference>
<accession>A0A9D5CSW4</accession>
<evidence type="ECO:0000313" key="4">
    <source>
        <dbReference type="Proteomes" id="UP001085076"/>
    </source>
</evidence>
<keyword evidence="2" id="KW-0812">Transmembrane</keyword>
<keyword evidence="4" id="KW-1185">Reference proteome</keyword>
<protein>
    <submittedName>
        <fullName evidence="3">Uncharacterized protein</fullName>
    </submittedName>
</protein>
<name>A0A9D5CSW4_9LILI</name>
<feature type="compositionally biased region" description="Low complexity" evidence="1">
    <location>
        <begin position="108"/>
        <end position="117"/>
    </location>
</feature>
<evidence type="ECO:0000256" key="1">
    <source>
        <dbReference type="SAM" id="MobiDB-lite"/>
    </source>
</evidence>
<comment type="caution">
    <text evidence="3">The sequence shown here is derived from an EMBL/GenBank/DDBJ whole genome shotgun (WGS) entry which is preliminary data.</text>
</comment>
<reference evidence="3" key="1">
    <citation type="submission" date="2021-03" db="EMBL/GenBank/DDBJ databases">
        <authorList>
            <person name="Li Z."/>
            <person name="Yang C."/>
        </authorList>
    </citation>
    <scope>NUCLEOTIDE SEQUENCE</scope>
    <source>
        <strain evidence="3">Dzin_1.0</strain>
        <tissue evidence="3">Leaf</tissue>
    </source>
</reference>
<feature type="transmembrane region" description="Helical" evidence="2">
    <location>
        <begin position="54"/>
        <end position="73"/>
    </location>
</feature>
<evidence type="ECO:0000313" key="3">
    <source>
        <dbReference type="EMBL" id="KAJ0977725.1"/>
    </source>
</evidence>
<evidence type="ECO:0000256" key="2">
    <source>
        <dbReference type="SAM" id="Phobius"/>
    </source>
</evidence>
<proteinExistence type="predicted"/>
<keyword evidence="2" id="KW-0472">Membrane</keyword>
<reference evidence="3" key="2">
    <citation type="journal article" date="2022" name="Hortic Res">
        <title>The genome of Dioscorea zingiberensis sheds light on the biosynthesis, origin and evolution of the medicinally important diosgenin saponins.</title>
        <authorList>
            <person name="Li Y."/>
            <person name="Tan C."/>
            <person name="Li Z."/>
            <person name="Guo J."/>
            <person name="Li S."/>
            <person name="Chen X."/>
            <person name="Wang C."/>
            <person name="Dai X."/>
            <person name="Yang H."/>
            <person name="Song W."/>
            <person name="Hou L."/>
            <person name="Xu J."/>
            <person name="Tong Z."/>
            <person name="Xu A."/>
            <person name="Yuan X."/>
            <person name="Wang W."/>
            <person name="Yang Q."/>
            <person name="Chen L."/>
            <person name="Sun Z."/>
            <person name="Wang K."/>
            <person name="Pan B."/>
            <person name="Chen J."/>
            <person name="Bao Y."/>
            <person name="Liu F."/>
            <person name="Qi X."/>
            <person name="Gang D.R."/>
            <person name="Wen J."/>
            <person name="Li J."/>
        </authorList>
    </citation>
    <scope>NUCLEOTIDE SEQUENCE</scope>
    <source>
        <strain evidence="3">Dzin_1.0</strain>
    </source>
</reference>
<dbReference type="AlphaFoldDB" id="A0A9D5CSW4"/>
<organism evidence="3 4">
    <name type="scientific">Dioscorea zingiberensis</name>
    <dbReference type="NCBI Taxonomy" id="325984"/>
    <lineage>
        <taxon>Eukaryota</taxon>
        <taxon>Viridiplantae</taxon>
        <taxon>Streptophyta</taxon>
        <taxon>Embryophyta</taxon>
        <taxon>Tracheophyta</taxon>
        <taxon>Spermatophyta</taxon>
        <taxon>Magnoliopsida</taxon>
        <taxon>Liliopsida</taxon>
        <taxon>Dioscoreales</taxon>
        <taxon>Dioscoreaceae</taxon>
        <taxon>Dioscorea</taxon>
    </lineage>
</organism>
<feature type="region of interest" description="Disordered" evidence="1">
    <location>
        <begin position="91"/>
        <end position="119"/>
    </location>
</feature>
<dbReference type="Proteomes" id="UP001085076">
    <property type="component" value="Miscellaneous, Linkage group lg03"/>
</dbReference>
<gene>
    <name evidence="3" type="ORF">J5N97_013199</name>
</gene>
<keyword evidence="2" id="KW-1133">Transmembrane helix</keyword>